<dbReference type="RefSeq" id="WP_377945479.1">
    <property type="nucleotide sequence ID" value="NZ_JBHUCX010000095.1"/>
</dbReference>
<keyword evidence="5" id="KW-0813">Transport</keyword>
<feature type="transmembrane region" description="Helical" evidence="5">
    <location>
        <begin position="176"/>
        <end position="202"/>
    </location>
</feature>
<evidence type="ECO:0000256" key="4">
    <source>
        <dbReference type="ARBA" id="ARBA00023136"/>
    </source>
</evidence>
<evidence type="ECO:0000313" key="7">
    <source>
        <dbReference type="Proteomes" id="UP001597079"/>
    </source>
</evidence>
<organism evidence="6 7">
    <name type="scientific">Alicyclobacillus fodiniaquatilis</name>
    <dbReference type="NCBI Taxonomy" id="1661150"/>
    <lineage>
        <taxon>Bacteria</taxon>
        <taxon>Bacillati</taxon>
        <taxon>Bacillota</taxon>
        <taxon>Bacilli</taxon>
        <taxon>Bacillales</taxon>
        <taxon>Alicyclobacillaceae</taxon>
        <taxon>Alicyclobacillus</taxon>
    </lineage>
</organism>
<evidence type="ECO:0000256" key="1">
    <source>
        <dbReference type="ARBA" id="ARBA00004141"/>
    </source>
</evidence>
<gene>
    <name evidence="5 6" type="primary">tatC</name>
    <name evidence="6" type="ORF">ACFSB2_23160</name>
</gene>
<dbReference type="EMBL" id="JBHUCX010000095">
    <property type="protein sequence ID" value="MFD1677565.1"/>
    <property type="molecule type" value="Genomic_DNA"/>
</dbReference>
<keyword evidence="5" id="KW-1003">Cell membrane</keyword>
<dbReference type="NCBIfam" id="TIGR00945">
    <property type="entry name" value="tatC"/>
    <property type="match status" value="1"/>
</dbReference>
<feature type="transmembrane region" description="Helical" evidence="5">
    <location>
        <begin position="86"/>
        <end position="108"/>
    </location>
</feature>
<keyword evidence="5" id="KW-0653">Protein transport</keyword>
<comment type="similarity">
    <text evidence="5">Belongs to the TatC family.</text>
</comment>
<keyword evidence="4 5" id="KW-0472">Membrane</keyword>
<name>A0ABW4JP07_9BACL</name>
<dbReference type="Proteomes" id="UP001597079">
    <property type="component" value="Unassembled WGS sequence"/>
</dbReference>
<dbReference type="PRINTS" id="PR01840">
    <property type="entry name" value="TATCFAMILY"/>
</dbReference>
<feature type="transmembrane region" description="Helical" evidence="5">
    <location>
        <begin position="129"/>
        <end position="156"/>
    </location>
</feature>
<evidence type="ECO:0000256" key="2">
    <source>
        <dbReference type="ARBA" id="ARBA00022692"/>
    </source>
</evidence>
<accession>A0ABW4JP07</accession>
<dbReference type="HAMAP" id="MF_00902">
    <property type="entry name" value="TatC"/>
    <property type="match status" value="1"/>
</dbReference>
<comment type="subunit">
    <text evidence="5">Forms a complex with TatA.</text>
</comment>
<comment type="caution">
    <text evidence="6">The sequence shown here is derived from an EMBL/GenBank/DDBJ whole genome shotgun (WGS) entry which is preliminary data.</text>
</comment>
<reference evidence="7" key="1">
    <citation type="journal article" date="2019" name="Int. J. Syst. Evol. Microbiol.">
        <title>The Global Catalogue of Microorganisms (GCM) 10K type strain sequencing project: providing services to taxonomists for standard genome sequencing and annotation.</title>
        <authorList>
            <consortium name="The Broad Institute Genomics Platform"/>
            <consortium name="The Broad Institute Genome Sequencing Center for Infectious Disease"/>
            <person name="Wu L."/>
            <person name="Ma J."/>
        </authorList>
    </citation>
    <scope>NUCLEOTIDE SEQUENCE [LARGE SCALE GENOMIC DNA]</scope>
    <source>
        <strain evidence="7">CGMCC 1.12286</strain>
    </source>
</reference>
<dbReference type="PANTHER" id="PTHR30371">
    <property type="entry name" value="SEC-INDEPENDENT PROTEIN TRANSLOCASE PROTEIN TATC"/>
    <property type="match status" value="1"/>
</dbReference>
<proteinExistence type="inferred from homology"/>
<keyword evidence="7" id="KW-1185">Reference proteome</keyword>
<feature type="transmembrane region" description="Helical" evidence="5">
    <location>
        <begin position="44"/>
        <end position="66"/>
    </location>
</feature>
<comment type="subcellular location">
    <subcellularLocation>
        <location evidence="5">Cell membrane</location>
        <topology evidence="5">Multi-pass membrane protein</topology>
    </subcellularLocation>
    <subcellularLocation>
        <location evidence="1">Membrane</location>
        <topology evidence="1">Multi-pass membrane protein</topology>
    </subcellularLocation>
</comment>
<evidence type="ECO:0000313" key="6">
    <source>
        <dbReference type="EMBL" id="MFD1677565.1"/>
    </source>
</evidence>
<feature type="transmembrane region" description="Helical" evidence="5">
    <location>
        <begin position="238"/>
        <end position="256"/>
    </location>
</feature>
<keyword evidence="3 5" id="KW-1133">Transmembrane helix</keyword>
<dbReference type="InterPro" id="IPR002033">
    <property type="entry name" value="TatC"/>
</dbReference>
<protein>
    <recommendedName>
        <fullName evidence="5">Sec-independent protein translocase protein TatC</fullName>
    </recommendedName>
</protein>
<feature type="transmembrane region" description="Helical" evidence="5">
    <location>
        <begin position="214"/>
        <end position="232"/>
    </location>
</feature>
<evidence type="ECO:0000256" key="3">
    <source>
        <dbReference type="ARBA" id="ARBA00022989"/>
    </source>
</evidence>
<dbReference type="PANTHER" id="PTHR30371:SF4">
    <property type="entry name" value="SEC-INDEPENDENT PROTEIN TRANSLOCASE PROTEIN TATCD"/>
    <property type="match status" value="1"/>
</dbReference>
<dbReference type="Pfam" id="PF00902">
    <property type="entry name" value="TatC"/>
    <property type="match status" value="1"/>
</dbReference>
<sequence length="274" mass="31012">MAKSARKTSVVKNLMTSNIETDTEGESFAVMSWVEHLEELRKRIMIILGVFIVCLIVSLIFVNHIYHFLIGAMDGHRLTVLSPGEVIGVYMTIAGGTAIGVTLPFAVWQSWIFVRQGLTKREQKIIVRFVPMTVLVFIGGACFGYFVVFHLVYHFLLNLAQKNFSTMITAGNYFGFMGRIVIPFGFLFEMPIVMMFLARIGVLTPRHLAKARKYAYLVMVVIASILSPPEFISHISVAAPLILLYEISVSVAKIAYRRRQTEMDEYEENRRTTA</sequence>
<keyword evidence="5" id="KW-0811">Translocation</keyword>
<keyword evidence="2 5" id="KW-0812">Transmembrane</keyword>
<evidence type="ECO:0000256" key="5">
    <source>
        <dbReference type="HAMAP-Rule" id="MF_00902"/>
    </source>
</evidence>
<comment type="function">
    <text evidence="5">Part of the twin-arginine translocation (Tat) system that transports large folded proteins containing a characteristic twin-arginine motif in their signal peptide across membranes.</text>
</comment>